<name>A0A142KBA4_9CAUD</name>
<proteinExistence type="predicted"/>
<protein>
    <submittedName>
        <fullName evidence="2">Uncharacterized protein</fullName>
    </submittedName>
</protein>
<accession>A0A142KBA4</accession>
<gene>
    <name evidence="2" type="primary">74</name>
    <name evidence="2" type="ORF">SEA_KITA_74</name>
</gene>
<keyword evidence="1" id="KW-0812">Transmembrane</keyword>
<dbReference type="KEGG" id="vg:29125558"/>
<dbReference type="OrthoDB" id="29379at10239"/>
<evidence type="ECO:0000313" key="2">
    <source>
        <dbReference type="EMBL" id="AMS03387.1"/>
    </source>
</evidence>
<keyword evidence="1" id="KW-0472">Membrane</keyword>
<organism evidence="2 3">
    <name type="scientific">Gordonia phage Kita</name>
    <dbReference type="NCBI Taxonomy" id="1821556"/>
    <lineage>
        <taxon>Viruses</taxon>
        <taxon>Duplodnaviria</taxon>
        <taxon>Heunggongvirae</taxon>
        <taxon>Uroviricota</taxon>
        <taxon>Caudoviricetes</taxon>
        <taxon>Nymbaxtervirinae</taxon>
        <taxon>Nymphadoravirus</taxon>
        <taxon>Nymphadoravirus kita</taxon>
    </lineage>
</organism>
<keyword evidence="1" id="KW-1133">Transmembrane helix</keyword>
<evidence type="ECO:0000256" key="1">
    <source>
        <dbReference type="SAM" id="Phobius"/>
    </source>
</evidence>
<dbReference type="EMBL" id="KU963257">
    <property type="protein sequence ID" value="AMS03387.1"/>
    <property type="molecule type" value="Genomic_DNA"/>
</dbReference>
<dbReference type="Proteomes" id="UP000202906">
    <property type="component" value="Segment"/>
</dbReference>
<feature type="transmembrane region" description="Helical" evidence="1">
    <location>
        <begin position="142"/>
        <end position="171"/>
    </location>
</feature>
<dbReference type="GeneID" id="29125558"/>
<keyword evidence="3" id="KW-1185">Reference proteome</keyword>
<dbReference type="RefSeq" id="YP_009301435.1">
    <property type="nucleotide sequence ID" value="NC_031233.1"/>
</dbReference>
<sequence length="177" mass="19578">MVTMHETVRLNVDPNHEHVHTRALPRPIRIVNRVPTLHRPLPADASFGEIVAYWQRRIPAVDMTTIAHEALTETFEIICAALGLDPDQLDTALLDDFHPAGDFLADAPETEARIVAALHPKSSEPVLIGKTWRARRREWGELAVMGVLSALIVIIGGLLVALLLVVGIGLWEGHHQQ</sequence>
<evidence type="ECO:0000313" key="3">
    <source>
        <dbReference type="Proteomes" id="UP000202906"/>
    </source>
</evidence>
<reference evidence="2 3" key="1">
    <citation type="submission" date="2016-03" db="EMBL/GenBank/DDBJ databases">
        <authorList>
            <person name="Compagnoni E."/>
            <person name="Huggler K.G."/>
            <person name="Lange E.M."/>
            <person name="Pembridge E.P."/>
            <person name="Trunzo N.A."/>
            <person name="Shedlock K.A."/>
            <person name="Stanton A.J."/>
            <person name="Furbee E.C."/>
            <person name="Grubb S.R."/>
            <person name="Warner M.H."/>
            <person name="Montgomery M.T."/>
            <person name="Garlena R.A."/>
            <person name="Russell D.A."/>
            <person name="Pope W.H."/>
            <person name="Jacobs-Sera D."/>
            <person name="Hendrix R.W."/>
            <person name="Hatfull G.F."/>
        </authorList>
    </citation>
    <scope>NUCLEOTIDE SEQUENCE [LARGE SCALE GENOMIC DNA]</scope>
</reference>